<feature type="transmembrane region" description="Helical" evidence="1">
    <location>
        <begin position="143"/>
        <end position="160"/>
    </location>
</feature>
<gene>
    <name evidence="2" type="ORF">DXX99_08380</name>
</gene>
<reference evidence="2 3" key="1">
    <citation type="submission" date="2018-08" db="EMBL/GenBank/DDBJ databases">
        <title>Form III RuBisCO-mediated autotrophy in Thermodesulfobium bacteria.</title>
        <authorList>
            <person name="Toshchakov S.V."/>
            <person name="Kublanov I.V."/>
            <person name="Frolov E."/>
            <person name="Bonch-Osmolovskaya E.A."/>
            <person name="Tourova T.P."/>
            <person name="Chernych N.A."/>
            <person name="Lebedinsky A.V."/>
        </authorList>
    </citation>
    <scope>NUCLEOTIDE SEQUENCE [LARGE SCALE GENOMIC DNA]</scope>
    <source>
        <strain evidence="2 3">SR</strain>
    </source>
</reference>
<keyword evidence="3" id="KW-1185">Reference proteome</keyword>
<name>A0A3D8P4C6_9THEO</name>
<evidence type="ECO:0000256" key="1">
    <source>
        <dbReference type="SAM" id="Phobius"/>
    </source>
</evidence>
<sequence length="221" mass="23672">MLWACNQPFLVMIIYPALFLALVSDSASSELESNWFYLTAGRISSRVLWCWSKNGAVALLAVFFTALLFLGFGVLGGLATSFGGSWSRLVYLSGWKYPGGLPLSCLAIPPPLVALRIFLLLSVGLAALGAVALNLALVARRAFWGWAAGVVLCLLSYGAWHQLHHPLSFLLPSLHLLLAAHRECNPSMPSVFTVPASMAAGAALFLIAGMAGRLNVSKRDL</sequence>
<feature type="transmembrane region" description="Helical" evidence="1">
    <location>
        <begin position="113"/>
        <end position="136"/>
    </location>
</feature>
<comment type="caution">
    <text evidence="2">The sequence shown here is derived from an EMBL/GenBank/DDBJ whole genome shotgun (WGS) entry which is preliminary data.</text>
</comment>
<dbReference type="EMBL" id="QSLN01000013">
    <property type="protein sequence ID" value="RDV82059.1"/>
    <property type="molecule type" value="Genomic_DNA"/>
</dbReference>
<keyword evidence="1" id="KW-1133">Transmembrane helix</keyword>
<proteinExistence type="predicted"/>
<keyword evidence="1" id="KW-0812">Transmembrane</keyword>
<keyword evidence="1" id="KW-0472">Membrane</keyword>
<dbReference type="Proteomes" id="UP000256329">
    <property type="component" value="Unassembled WGS sequence"/>
</dbReference>
<protein>
    <submittedName>
        <fullName evidence="2">Uncharacterized protein</fullName>
    </submittedName>
</protein>
<dbReference type="AlphaFoldDB" id="A0A3D8P4C6"/>
<organism evidence="2 3">
    <name type="scientific">Ammonifex thiophilus</name>
    <dbReference type="NCBI Taxonomy" id="444093"/>
    <lineage>
        <taxon>Bacteria</taxon>
        <taxon>Bacillati</taxon>
        <taxon>Bacillota</taxon>
        <taxon>Clostridia</taxon>
        <taxon>Thermoanaerobacterales</taxon>
        <taxon>Thermoanaerobacteraceae</taxon>
        <taxon>Ammonifex</taxon>
    </lineage>
</organism>
<evidence type="ECO:0000313" key="3">
    <source>
        <dbReference type="Proteomes" id="UP000256329"/>
    </source>
</evidence>
<feature type="transmembrane region" description="Helical" evidence="1">
    <location>
        <begin position="56"/>
        <end position="79"/>
    </location>
</feature>
<evidence type="ECO:0000313" key="2">
    <source>
        <dbReference type="EMBL" id="RDV82059.1"/>
    </source>
</evidence>
<accession>A0A3D8P4C6</accession>
<feature type="transmembrane region" description="Helical" evidence="1">
    <location>
        <begin position="196"/>
        <end position="216"/>
    </location>
</feature>